<gene>
    <name evidence="2" type="ORF">O181_010325</name>
</gene>
<evidence type="ECO:0000313" key="3">
    <source>
        <dbReference type="Proteomes" id="UP000765509"/>
    </source>
</evidence>
<feature type="region of interest" description="Disordered" evidence="1">
    <location>
        <begin position="33"/>
        <end position="71"/>
    </location>
</feature>
<reference evidence="2" key="1">
    <citation type="submission" date="2021-03" db="EMBL/GenBank/DDBJ databases">
        <title>Draft genome sequence of rust myrtle Austropuccinia psidii MF-1, a brazilian biotype.</title>
        <authorList>
            <person name="Quecine M.C."/>
            <person name="Pachon D.M.R."/>
            <person name="Bonatelli M.L."/>
            <person name="Correr F.H."/>
            <person name="Franceschini L.M."/>
            <person name="Leite T.F."/>
            <person name="Margarido G.R.A."/>
            <person name="Almeida C.A."/>
            <person name="Ferrarezi J.A."/>
            <person name="Labate C.A."/>
        </authorList>
    </citation>
    <scope>NUCLEOTIDE SEQUENCE</scope>
    <source>
        <strain evidence="2">MF-1</strain>
    </source>
</reference>
<protein>
    <submittedName>
        <fullName evidence="2">Uncharacterized protein</fullName>
    </submittedName>
</protein>
<sequence length="107" mass="12227">MFPYCEKPSGPLQHLQVTQWMEYIDGKEKYDAFNSRMEEKQPSTTQKGAKTSPSSQKQQFQYEKETTISEKGQEKINKLKAIQEGLQNPKVLTGFHGKCVSDGQSHD</sequence>
<dbReference type="AlphaFoldDB" id="A0A9Q3BTN1"/>
<name>A0A9Q3BTN1_9BASI</name>
<evidence type="ECO:0000313" key="2">
    <source>
        <dbReference type="EMBL" id="MBW0470610.1"/>
    </source>
</evidence>
<feature type="compositionally biased region" description="Polar residues" evidence="1">
    <location>
        <begin position="42"/>
        <end position="61"/>
    </location>
</feature>
<dbReference type="Proteomes" id="UP000765509">
    <property type="component" value="Unassembled WGS sequence"/>
</dbReference>
<proteinExistence type="predicted"/>
<organism evidence="2 3">
    <name type="scientific">Austropuccinia psidii MF-1</name>
    <dbReference type="NCBI Taxonomy" id="1389203"/>
    <lineage>
        <taxon>Eukaryota</taxon>
        <taxon>Fungi</taxon>
        <taxon>Dikarya</taxon>
        <taxon>Basidiomycota</taxon>
        <taxon>Pucciniomycotina</taxon>
        <taxon>Pucciniomycetes</taxon>
        <taxon>Pucciniales</taxon>
        <taxon>Sphaerophragmiaceae</taxon>
        <taxon>Austropuccinia</taxon>
    </lineage>
</organism>
<keyword evidence="3" id="KW-1185">Reference proteome</keyword>
<accession>A0A9Q3BTN1</accession>
<feature type="compositionally biased region" description="Basic and acidic residues" evidence="1">
    <location>
        <begin position="62"/>
        <end position="71"/>
    </location>
</feature>
<evidence type="ECO:0000256" key="1">
    <source>
        <dbReference type="SAM" id="MobiDB-lite"/>
    </source>
</evidence>
<comment type="caution">
    <text evidence="2">The sequence shown here is derived from an EMBL/GenBank/DDBJ whole genome shotgun (WGS) entry which is preliminary data.</text>
</comment>
<dbReference type="EMBL" id="AVOT02002502">
    <property type="protein sequence ID" value="MBW0470610.1"/>
    <property type="molecule type" value="Genomic_DNA"/>
</dbReference>